<dbReference type="AlphaFoldDB" id="A0A4P6F1S0"/>
<name>A0A4P6F1S0_9MICO</name>
<reference evidence="1 2" key="1">
    <citation type="submission" date="2019-01" db="EMBL/GenBank/DDBJ databases">
        <title>Genome sequencing of strain FW10M-9.</title>
        <authorList>
            <person name="Heo J."/>
            <person name="Kim S.-J."/>
            <person name="Kim J.-S."/>
            <person name="Hong S.-B."/>
            <person name="Kwon S.-W."/>
        </authorList>
    </citation>
    <scope>NUCLEOTIDE SEQUENCE [LARGE SCALE GENOMIC DNA]</scope>
    <source>
        <strain evidence="1 2">FW10M-9</strain>
    </source>
</reference>
<keyword evidence="2" id="KW-1185">Reference proteome</keyword>
<dbReference type="Proteomes" id="UP000292118">
    <property type="component" value="Chromosome"/>
</dbReference>
<gene>
    <name evidence="1" type="ORF">ET471_06590</name>
</gene>
<accession>A0A4P6F1S0</accession>
<evidence type="ECO:0000313" key="2">
    <source>
        <dbReference type="Proteomes" id="UP000292118"/>
    </source>
</evidence>
<protein>
    <submittedName>
        <fullName evidence="1">Uncharacterized protein</fullName>
    </submittedName>
</protein>
<dbReference type="RefSeq" id="WP_129187141.1">
    <property type="nucleotide sequence ID" value="NZ_CP035493.1"/>
</dbReference>
<dbReference type="EMBL" id="CP035493">
    <property type="protein sequence ID" value="QAY69750.1"/>
    <property type="molecule type" value="Genomic_DNA"/>
</dbReference>
<organism evidence="1 2">
    <name type="scientific">Xylanimonas protaetiae</name>
    <dbReference type="NCBI Taxonomy" id="2509457"/>
    <lineage>
        <taxon>Bacteria</taxon>
        <taxon>Bacillati</taxon>
        <taxon>Actinomycetota</taxon>
        <taxon>Actinomycetes</taxon>
        <taxon>Micrococcales</taxon>
        <taxon>Promicromonosporaceae</taxon>
        <taxon>Xylanimonas</taxon>
    </lineage>
</organism>
<sequence>MKSPQRTERFAGVPIAELRKLCLQAAEDASYRVVASDEPRALLFRTGRSRWLWTWHGQDVAVHLRPLPGNGSELGVSATMTMGDQVYDWGEGRRAVHGYMDRVVGLVEGLGVARDGRRDDASDEGPVYWATGNYDPERYHRGTRGMSRQYRDYVKDAYGDLDTYESNRPD</sequence>
<dbReference type="KEGG" id="xya:ET471_06590"/>
<evidence type="ECO:0000313" key="1">
    <source>
        <dbReference type="EMBL" id="QAY69750.1"/>
    </source>
</evidence>
<proteinExistence type="predicted"/>
<dbReference type="OrthoDB" id="9784378at2"/>